<dbReference type="GO" id="GO:0006508">
    <property type="term" value="P:proteolysis"/>
    <property type="evidence" value="ECO:0007669"/>
    <property type="project" value="InterPro"/>
</dbReference>
<evidence type="ECO:0000256" key="1">
    <source>
        <dbReference type="ARBA" id="ARBA00007484"/>
    </source>
</evidence>
<name>A0A4R6DSE5_9RHOO</name>
<dbReference type="PANTHER" id="PTHR33516:SF2">
    <property type="entry name" value="LEXA REPRESSOR-RELATED"/>
    <property type="match status" value="1"/>
</dbReference>
<keyword evidence="9 13" id="KW-0238">DNA-binding</keyword>
<evidence type="ECO:0000256" key="13">
    <source>
        <dbReference type="HAMAP-Rule" id="MF_00015"/>
    </source>
</evidence>
<evidence type="ECO:0000313" key="17">
    <source>
        <dbReference type="EMBL" id="TDN47238.1"/>
    </source>
</evidence>
<evidence type="ECO:0000256" key="10">
    <source>
        <dbReference type="ARBA" id="ARBA00023163"/>
    </source>
</evidence>
<keyword evidence="11 13" id="KW-0234">DNA repair</keyword>
<dbReference type="RefSeq" id="WP_133594310.1">
    <property type="nucleotide sequence ID" value="NZ_SNVV01000021.1"/>
</dbReference>
<dbReference type="InterPro" id="IPR006199">
    <property type="entry name" value="LexA_DNA-bd_dom"/>
</dbReference>
<organism evidence="17 18">
    <name type="scientific">Azoarcus indigens</name>
    <dbReference type="NCBI Taxonomy" id="29545"/>
    <lineage>
        <taxon>Bacteria</taxon>
        <taxon>Pseudomonadati</taxon>
        <taxon>Pseudomonadota</taxon>
        <taxon>Betaproteobacteria</taxon>
        <taxon>Rhodocyclales</taxon>
        <taxon>Zoogloeaceae</taxon>
        <taxon>Azoarcus</taxon>
    </lineage>
</organism>
<evidence type="ECO:0000256" key="3">
    <source>
        <dbReference type="ARBA" id="ARBA00022491"/>
    </source>
</evidence>
<keyword evidence="12 13" id="KW-0742">SOS response</keyword>
<evidence type="ECO:0000256" key="2">
    <source>
        <dbReference type="ARBA" id="ARBA00011738"/>
    </source>
</evidence>
<comment type="function">
    <text evidence="13">Represses a number of genes involved in the response to DNA damage (SOS response), including recA and lexA. In the presence of single-stranded DNA, RecA interacts with LexA causing an autocatalytic cleavage which disrupts the DNA-binding part of LexA, leading to derepression of the SOS regulon and eventually DNA repair.</text>
</comment>
<reference evidence="17 18" key="1">
    <citation type="submission" date="2019-03" db="EMBL/GenBank/DDBJ databases">
        <title>Genomic Encyclopedia of Type Strains, Phase IV (KMG-IV): sequencing the most valuable type-strain genomes for metagenomic binning, comparative biology and taxonomic classification.</title>
        <authorList>
            <person name="Goeker M."/>
        </authorList>
    </citation>
    <scope>NUCLEOTIDE SEQUENCE [LARGE SCALE GENOMIC DNA]</scope>
    <source>
        <strain evidence="17 18">DSM 12121</strain>
    </source>
</reference>
<dbReference type="GO" id="GO:0006260">
    <property type="term" value="P:DNA replication"/>
    <property type="evidence" value="ECO:0007669"/>
    <property type="project" value="UniProtKB-UniRule"/>
</dbReference>
<evidence type="ECO:0000256" key="8">
    <source>
        <dbReference type="ARBA" id="ARBA00023015"/>
    </source>
</evidence>
<feature type="domain" description="LexA repressor DNA-binding" evidence="16">
    <location>
        <begin position="6"/>
        <end position="69"/>
    </location>
</feature>
<evidence type="ECO:0000256" key="9">
    <source>
        <dbReference type="ARBA" id="ARBA00023125"/>
    </source>
</evidence>
<dbReference type="Pfam" id="PF01726">
    <property type="entry name" value="LexA_DNA_bind"/>
    <property type="match status" value="1"/>
</dbReference>
<feature type="DNA-binding region" description="H-T-H motif" evidence="13">
    <location>
        <begin position="32"/>
        <end position="52"/>
    </location>
</feature>
<dbReference type="FunFam" id="2.10.109.10:FF:000001">
    <property type="entry name" value="LexA repressor"/>
    <property type="match status" value="1"/>
</dbReference>
<feature type="domain" description="Peptidase S24/S26A/S26B/S26C" evidence="15">
    <location>
        <begin position="80"/>
        <end position="193"/>
    </location>
</feature>
<dbReference type="Gene3D" id="2.10.109.10">
    <property type="entry name" value="Umud Fragment, subunit A"/>
    <property type="match status" value="1"/>
</dbReference>
<dbReference type="SUPFAM" id="SSF46785">
    <property type="entry name" value="Winged helix' DNA-binding domain"/>
    <property type="match status" value="1"/>
</dbReference>
<evidence type="ECO:0000256" key="14">
    <source>
        <dbReference type="RuleBase" id="RU003991"/>
    </source>
</evidence>
<keyword evidence="10 13" id="KW-0804">Transcription</keyword>
<dbReference type="OrthoDB" id="9802364at2"/>
<comment type="subunit">
    <text evidence="2 13">Homodimer.</text>
</comment>
<keyword evidence="4 13" id="KW-0235">DNA replication</keyword>
<evidence type="ECO:0000256" key="11">
    <source>
        <dbReference type="ARBA" id="ARBA00023204"/>
    </source>
</evidence>
<keyword evidence="8 13" id="KW-0805">Transcription regulation</keyword>
<dbReference type="InterPro" id="IPR006197">
    <property type="entry name" value="Peptidase_S24_LexA"/>
</dbReference>
<dbReference type="EMBL" id="SNVV01000021">
    <property type="protein sequence ID" value="TDN47238.1"/>
    <property type="molecule type" value="Genomic_DNA"/>
</dbReference>
<dbReference type="AlphaFoldDB" id="A0A4R6DSE5"/>
<dbReference type="EC" id="3.4.21.88" evidence="13"/>
<dbReference type="GO" id="GO:0003677">
    <property type="term" value="F:DNA binding"/>
    <property type="evidence" value="ECO:0007669"/>
    <property type="project" value="UniProtKB-UniRule"/>
</dbReference>
<comment type="similarity">
    <text evidence="1 13 14">Belongs to the peptidase S24 family.</text>
</comment>
<dbReference type="PANTHER" id="PTHR33516">
    <property type="entry name" value="LEXA REPRESSOR"/>
    <property type="match status" value="1"/>
</dbReference>
<dbReference type="PRINTS" id="PR00726">
    <property type="entry name" value="LEXASERPTASE"/>
</dbReference>
<dbReference type="GO" id="GO:0004252">
    <property type="term" value="F:serine-type endopeptidase activity"/>
    <property type="evidence" value="ECO:0007669"/>
    <property type="project" value="UniProtKB-UniRule"/>
</dbReference>
<protein>
    <recommendedName>
        <fullName evidence="13">LexA repressor</fullName>
        <ecNumber evidence="13">3.4.21.88</ecNumber>
    </recommendedName>
</protein>
<dbReference type="NCBIfam" id="TIGR00498">
    <property type="entry name" value="lexA"/>
    <property type="match status" value="1"/>
</dbReference>
<dbReference type="InterPro" id="IPR039418">
    <property type="entry name" value="LexA-like"/>
</dbReference>
<feature type="active site" description="For autocatalytic cleavage activity" evidence="13">
    <location>
        <position position="122"/>
    </location>
</feature>
<dbReference type="HAMAP" id="MF_00015">
    <property type="entry name" value="LexA"/>
    <property type="match status" value="1"/>
</dbReference>
<dbReference type="InterPro" id="IPR036286">
    <property type="entry name" value="LexA/Signal_pep-like_sf"/>
</dbReference>
<dbReference type="InterPro" id="IPR015927">
    <property type="entry name" value="Peptidase_S24_S26A/B/C"/>
</dbReference>
<dbReference type="SUPFAM" id="SSF51306">
    <property type="entry name" value="LexA/Signal peptidase"/>
    <property type="match status" value="1"/>
</dbReference>
<evidence type="ECO:0000256" key="6">
    <source>
        <dbReference type="ARBA" id="ARBA00022801"/>
    </source>
</evidence>
<sequence length="203" mass="22289">MSARSEHLTPRQQEILDFIRQSIEHDSRPPTRADICAAFGFRSPNAAESHLRTLAAKGAILLEDGRARGIRLVQQALGLPLVGRVAAGSPILAAEHVEQHYQLDPALFSPRADYLLRVRGMSMRDAGILDGDLLAVHRAAEARNGQIVVARLEDEVTVKTLQRKGAVVELLPANPDYQPIVVDTRHTPLVIEGIMVGLIRKDH</sequence>
<evidence type="ECO:0000256" key="4">
    <source>
        <dbReference type="ARBA" id="ARBA00022705"/>
    </source>
</evidence>
<dbReference type="Pfam" id="PF00717">
    <property type="entry name" value="Peptidase_S24"/>
    <property type="match status" value="1"/>
</dbReference>
<dbReference type="InterPro" id="IPR006200">
    <property type="entry name" value="LexA"/>
</dbReference>
<evidence type="ECO:0000259" key="15">
    <source>
        <dbReference type="Pfam" id="PF00717"/>
    </source>
</evidence>
<gene>
    <name evidence="13" type="primary">lexA</name>
    <name evidence="17" type="ORF">C7389_12143</name>
</gene>
<feature type="active site" description="For autocatalytic cleavage activity" evidence="13">
    <location>
        <position position="159"/>
    </location>
</feature>
<keyword evidence="6 13" id="KW-0378">Hydrolase</keyword>
<dbReference type="InterPro" id="IPR036390">
    <property type="entry name" value="WH_DNA-bd_sf"/>
</dbReference>
<evidence type="ECO:0000313" key="18">
    <source>
        <dbReference type="Proteomes" id="UP000295129"/>
    </source>
</evidence>
<dbReference type="InterPro" id="IPR036388">
    <property type="entry name" value="WH-like_DNA-bd_sf"/>
</dbReference>
<keyword evidence="18" id="KW-1185">Reference proteome</keyword>
<accession>A0A4R6DSE5</accession>
<dbReference type="InterPro" id="IPR050077">
    <property type="entry name" value="LexA_repressor"/>
</dbReference>
<evidence type="ECO:0000259" key="16">
    <source>
        <dbReference type="Pfam" id="PF01726"/>
    </source>
</evidence>
<dbReference type="Proteomes" id="UP000295129">
    <property type="component" value="Unassembled WGS sequence"/>
</dbReference>
<dbReference type="FunFam" id="1.10.10.10:FF:000009">
    <property type="entry name" value="LexA repressor"/>
    <property type="match status" value="1"/>
</dbReference>
<evidence type="ECO:0000256" key="12">
    <source>
        <dbReference type="ARBA" id="ARBA00023236"/>
    </source>
</evidence>
<dbReference type="CDD" id="cd06529">
    <property type="entry name" value="S24_LexA-like"/>
    <property type="match status" value="1"/>
</dbReference>
<keyword evidence="5 13" id="KW-0227">DNA damage</keyword>
<evidence type="ECO:0000256" key="7">
    <source>
        <dbReference type="ARBA" id="ARBA00022813"/>
    </source>
</evidence>
<evidence type="ECO:0000256" key="5">
    <source>
        <dbReference type="ARBA" id="ARBA00022763"/>
    </source>
</evidence>
<dbReference type="GO" id="GO:0009432">
    <property type="term" value="P:SOS response"/>
    <property type="evidence" value="ECO:0007669"/>
    <property type="project" value="UniProtKB-UniRule"/>
</dbReference>
<proteinExistence type="inferred from homology"/>
<comment type="caution">
    <text evidence="17">The sequence shown here is derived from an EMBL/GenBank/DDBJ whole genome shotgun (WGS) entry which is preliminary data.</text>
</comment>
<dbReference type="GO" id="GO:0006281">
    <property type="term" value="P:DNA repair"/>
    <property type="evidence" value="ECO:0007669"/>
    <property type="project" value="UniProtKB-UniRule"/>
</dbReference>
<keyword evidence="7 13" id="KW-0068">Autocatalytic cleavage</keyword>
<keyword evidence="3 13" id="KW-0678">Repressor</keyword>
<feature type="site" description="Cleavage; by autolysis" evidence="13">
    <location>
        <begin position="87"/>
        <end position="88"/>
    </location>
</feature>
<dbReference type="Gene3D" id="1.10.10.10">
    <property type="entry name" value="Winged helix-like DNA-binding domain superfamily/Winged helix DNA-binding domain"/>
    <property type="match status" value="1"/>
</dbReference>
<comment type="catalytic activity">
    <reaction evidence="13">
        <text>Hydrolysis of Ala-|-Gly bond in repressor LexA.</text>
        <dbReference type="EC" id="3.4.21.88"/>
    </reaction>
</comment>
<dbReference type="GO" id="GO:0045892">
    <property type="term" value="P:negative regulation of DNA-templated transcription"/>
    <property type="evidence" value="ECO:0007669"/>
    <property type="project" value="UniProtKB-UniRule"/>
</dbReference>